<reference evidence="1 2" key="1">
    <citation type="submission" date="2017-07" db="EMBL/GenBank/DDBJ databases">
        <title>Sandarakinorhabdus cyanobacteriorum sp. nov., a novel bacterium isolated from cyanobacterial aggregates in a eutrophic lake.</title>
        <authorList>
            <person name="Cai H."/>
        </authorList>
    </citation>
    <scope>NUCLEOTIDE SEQUENCE [LARGE SCALE GENOMIC DNA]</scope>
    <source>
        <strain evidence="1 2">TH057</strain>
    </source>
</reference>
<keyword evidence="2" id="KW-1185">Reference proteome</keyword>
<sequence>MASDLVAAIINAFGLPPEARVDRRIAKTVLIDHGATRKADAKLVDEGIARLDWLAELSTPTIAITANPPTVPAINILALTLNGTAKARLVEIIHRAIPAPIMLITAGDAVTISLATRHIGEDGRTLALGPMIASPTLTADAQSRAFIASLAMVALPRTDLAALYDGLIERVEAFNAARITGGAFRLLASSEAAAARRQALADWRLADAEWQSAARAAKAEKRLREAVALGEKARVLKQKRDSVSNLLA</sequence>
<name>A0A255Y632_9SPHN</name>
<organism evidence="1 2">
    <name type="scientific">Sandarakinorhabdus cyanobacteriorum</name>
    <dbReference type="NCBI Taxonomy" id="1981098"/>
    <lineage>
        <taxon>Bacteria</taxon>
        <taxon>Pseudomonadati</taxon>
        <taxon>Pseudomonadota</taxon>
        <taxon>Alphaproteobacteria</taxon>
        <taxon>Sphingomonadales</taxon>
        <taxon>Sphingosinicellaceae</taxon>
        <taxon>Sandarakinorhabdus</taxon>
    </lineage>
</organism>
<dbReference type="Pfam" id="PF14335">
    <property type="entry name" value="DUF4391"/>
    <property type="match status" value="1"/>
</dbReference>
<gene>
    <name evidence="1" type="ORF">CHU93_16700</name>
</gene>
<evidence type="ECO:0000313" key="1">
    <source>
        <dbReference type="EMBL" id="OYQ23890.1"/>
    </source>
</evidence>
<dbReference type="OrthoDB" id="9805811at2"/>
<accession>A0A255Y632</accession>
<dbReference type="RefSeq" id="WP_094475277.1">
    <property type="nucleotide sequence ID" value="NZ_NOXT01000127.1"/>
</dbReference>
<dbReference type="EMBL" id="NOXT01000127">
    <property type="protein sequence ID" value="OYQ23890.1"/>
    <property type="molecule type" value="Genomic_DNA"/>
</dbReference>
<dbReference type="InterPro" id="IPR025503">
    <property type="entry name" value="DUF4391"/>
</dbReference>
<dbReference type="Proteomes" id="UP000216991">
    <property type="component" value="Unassembled WGS sequence"/>
</dbReference>
<proteinExistence type="predicted"/>
<dbReference type="AlphaFoldDB" id="A0A255Y632"/>
<evidence type="ECO:0000313" key="2">
    <source>
        <dbReference type="Proteomes" id="UP000216991"/>
    </source>
</evidence>
<evidence type="ECO:0008006" key="3">
    <source>
        <dbReference type="Google" id="ProtNLM"/>
    </source>
</evidence>
<protein>
    <recommendedName>
        <fullName evidence="3">DUF4391 domain-containing protein</fullName>
    </recommendedName>
</protein>
<comment type="caution">
    <text evidence="1">The sequence shown here is derived from an EMBL/GenBank/DDBJ whole genome shotgun (WGS) entry which is preliminary data.</text>
</comment>